<evidence type="ECO:0000256" key="3">
    <source>
        <dbReference type="ARBA" id="ARBA00022723"/>
    </source>
</evidence>
<feature type="binding site" evidence="12">
    <location>
        <position position="204"/>
    </location>
    <ligand>
        <name>[4Fe-4S] cluster</name>
        <dbReference type="ChEBI" id="CHEBI:49883"/>
    </ligand>
</feature>
<dbReference type="FunFam" id="1.10.340.30:FF:000001">
    <property type="entry name" value="Endonuclease III"/>
    <property type="match status" value="1"/>
</dbReference>
<keyword evidence="8 12" id="KW-0238">DNA-binding</keyword>
<feature type="domain" description="HhH-GPD" evidence="13">
    <location>
        <begin position="48"/>
        <end position="195"/>
    </location>
</feature>
<dbReference type="GO" id="GO:0003677">
    <property type="term" value="F:DNA binding"/>
    <property type="evidence" value="ECO:0007669"/>
    <property type="project" value="UniProtKB-UniRule"/>
</dbReference>
<dbReference type="AlphaFoldDB" id="A0A928TU90"/>
<dbReference type="InterPro" id="IPR023170">
    <property type="entry name" value="HhH_base_excis_C"/>
</dbReference>
<keyword evidence="3 12" id="KW-0479">Metal-binding</keyword>
<keyword evidence="14" id="KW-0255">Endonuclease</keyword>
<dbReference type="SMART" id="SM00525">
    <property type="entry name" value="FES"/>
    <property type="match status" value="1"/>
</dbReference>
<comment type="function">
    <text evidence="12">DNA repair enzyme that has both DNA N-glycosylase activity and AP-lyase activity. The DNA N-glycosylase activity releases various damaged pyrimidines from DNA by cleaving the N-glycosidic bond, leaving an AP (apurinic/apyrimidinic) site. The AP-lyase activity cleaves the phosphodiester bond 3' to the AP site by a beta-elimination, leaving a 3'-terminal unsaturated sugar and a product with a terminal 5'-phosphate.</text>
</comment>
<dbReference type="PANTHER" id="PTHR10359:SF18">
    <property type="entry name" value="ENDONUCLEASE III"/>
    <property type="match status" value="1"/>
</dbReference>
<name>A0A928TU90_UNCKA</name>
<protein>
    <recommendedName>
        <fullName evidence="12">Endonuclease III</fullName>
        <ecNumber evidence="12">4.2.99.18</ecNumber>
    </recommendedName>
    <alternativeName>
        <fullName evidence="12">DNA-(apurinic or apyrimidinic site) lyase</fullName>
    </alternativeName>
</protein>
<dbReference type="EC" id="4.2.99.18" evidence="12"/>
<keyword evidence="4 12" id="KW-0227">DNA damage</keyword>
<comment type="caution">
    <text evidence="14">The sequence shown here is derived from an EMBL/GenBank/DDBJ whole genome shotgun (WGS) entry which is preliminary data.</text>
</comment>
<dbReference type="SUPFAM" id="SSF48150">
    <property type="entry name" value="DNA-glycosylase"/>
    <property type="match status" value="1"/>
</dbReference>
<dbReference type="SMART" id="SM00478">
    <property type="entry name" value="ENDO3c"/>
    <property type="match status" value="1"/>
</dbReference>
<dbReference type="Gene3D" id="1.10.340.30">
    <property type="entry name" value="Hypothetical protein, domain 2"/>
    <property type="match status" value="1"/>
</dbReference>
<keyword evidence="5 12" id="KW-0378">Hydrolase</keyword>
<comment type="cofactor">
    <cofactor evidence="12">
        <name>[4Fe-4S] cluster</name>
        <dbReference type="ChEBI" id="CHEBI:49883"/>
    </cofactor>
    <text evidence="12">Binds 1 [4Fe-4S] cluster.</text>
</comment>
<dbReference type="GO" id="GO:0140078">
    <property type="term" value="F:class I DNA-(apurinic or apyrimidinic site) endonuclease activity"/>
    <property type="evidence" value="ECO:0007669"/>
    <property type="project" value="UniProtKB-EC"/>
</dbReference>
<dbReference type="GO" id="GO:0019104">
    <property type="term" value="F:DNA N-glycosylase activity"/>
    <property type="evidence" value="ECO:0007669"/>
    <property type="project" value="UniProtKB-UniRule"/>
</dbReference>
<accession>A0A928TU90</accession>
<feature type="binding site" evidence="12">
    <location>
        <position position="213"/>
    </location>
    <ligand>
        <name>[4Fe-4S] cluster</name>
        <dbReference type="ChEBI" id="CHEBI:49883"/>
    </ligand>
</feature>
<dbReference type="PANTHER" id="PTHR10359">
    <property type="entry name" value="A/G-SPECIFIC ADENINE GLYCOSYLASE/ENDONUCLEASE III"/>
    <property type="match status" value="1"/>
</dbReference>
<dbReference type="GO" id="GO:0046872">
    <property type="term" value="F:metal ion binding"/>
    <property type="evidence" value="ECO:0007669"/>
    <property type="project" value="UniProtKB-KW"/>
</dbReference>
<keyword evidence="9 12" id="KW-0234">DNA repair</keyword>
<feature type="binding site" evidence="12">
    <location>
        <position position="197"/>
    </location>
    <ligand>
        <name>[4Fe-4S] cluster</name>
        <dbReference type="ChEBI" id="CHEBI:49883"/>
    </ligand>
</feature>
<evidence type="ECO:0000256" key="5">
    <source>
        <dbReference type="ARBA" id="ARBA00022801"/>
    </source>
</evidence>
<dbReference type="InterPro" id="IPR003651">
    <property type="entry name" value="Endonuclease3_FeS-loop_motif"/>
</dbReference>
<dbReference type="InterPro" id="IPR005759">
    <property type="entry name" value="Nth"/>
</dbReference>
<reference evidence="14" key="1">
    <citation type="submission" date="2020-05" db="EMBL/GenBank/DDBJ databases">
        <title>High-Quality Genomes of Partial-Nitritation/Anammox System by Hierarchical Clustering Based Hybrid Assembly.</title>
        <authorList>
            <person name="Liu L."/>
            <person name="Wang Y."/>
            <person name="Che Y."/>
            <person name="Chen Y."/>
            <person name="Xia Y."/>
            <person name="Luo R."/>
            <person name="Cheng S.H."/>
            <person name="Zheng C."/>
            <person name="Zhang T."/>
        </authorList>
    </citation>
    <scope>NUCLEOTIDE SEQUENCE</scope>
    <source>
        <strain evidence="14">H1_PAT1</strain>
    </source>
</reference>
<keyword evidence="11 12" id="KW-0326">Glycosidase</keyword>
<dbReference type="GO" id="GO:0051539">
    <property type="term" value="F:4 iron, 4 sulfur cluster binding"/>
    <property type="evidence" value="ECO:0007669"/>
    <property type="project" value="UniProtKB-UniRule"/>
</dbReference>
<evidence type="ECO:0000256" key="2">
    <source>
        <dbReference type="ARBA" id="ARBA00022485"/>
    </source>
</evidence>
<dbReference type="PIRSF" id="PIRSF001435">
    <property type="entry name" value="Nth"/>
    <property type="match status" value="1"/>
</dbReference>
<evidence type="ECO:0000259" key="13">
    <source>
        <dbReference type="SMART" id="SM00478"/>
    </source>
</evidence>
<dbReference type="EMBL" id="JABTTY010000001">
    <property type="protein sequence ID" value="MBE7525436.1"/>
    <property type="molecule type" value="Genomic_DNA"/>
</dbReference>
<dbReference type="Proteomes" id="UP000710385">
    <property type="component" value="Unassembled WGS sequence"/>
</dbReference>
<feature type="binding site" evidence="12">
    <location>
        <position position="207"/>
    </location>
    <ligand>
        <name>[4Fe-4S] cluster</name>
        <dbReference type="ChEBI" id="CHEBI:49883"/>
    </ligand>
</feature>
<dbReference type="InterPro" id="IPR011257">
    <property type="entry name" value="DNA_glycosylase"/>
</dbReference>
<gene>
    <name evidence="12" type="primary">nth</name>
    <name evidence="14" type="ORF">HS096_03565</name>
</gene>
<comment type="catalytic activity">
    <reaction evidence="12">
        <text>2'-deoxyribonucleotide-(2'-deoxyribose 5'-phosphate)-2'-deoxyribonucleotide-DNA = a 3'-end 2'-deoxyribonucleotide-(2,3-dehydro-2,3-deoxyribose 5'-phosphate)-DNA + a 5'-end 5'-phospho-2'-deoxyribonucleoside-DNA + H(+)</text>
        <dbReference type="Rhea" id="RHEA:66592"/>
        <dbReference type="Rhea" id="RHEA-COMP:13180"/>
        <dbReference type="Rhea" id="RHEA-COMP:16897"/>
        <dbReference type="Rhea" id="RHEA-COMP:17067"/>
        <dbReference type="ChEBI" id="CHEBI:15378"/>
        <dbReference type="ChEBI" id="CHEBI:136412"/>
        <dbReference type="ChEBI" id="CHEBI:157695"/>
        <dbReference type="ChEBI" id="CHEBI:167181"/>
        <dbReference type="EC" id="4.2.99.18"/>
    </reaction>
</comment>
<sequence>MTSENRSRHPHVHPKGPDRVVRALAKRYRGKADMDLGNPKDTLLGVLLSARTTDVQVLKIFPAFKKRFPTWASLARSSPAAIGKAISSIGLYRSKAKAIHGLANMILKNHAGRVPKTLEELTVLPGVGRKTANCVLSHVYHQDTVCVDTHVFRIAHRLGWSRGKTPEKVEEDIKRILPKSLWSETNRVFVQFGRDICKARKPECWHCPVRLWCPYEPKTEKPKGKGEEGVGSGE</sequence>
<keyword evidence="10 12" id="KW-0456">Lyase</keyword>
<keyword evidence="2 12" id="KW-0004">4Fe-4S</keyword>
<evidence type="ECO:0000256" key="8">
    <source>
        <dbReference type="ARBA" id="ARBA00023125"/>
    </source>
</evidence>
<dbReference type="CDD" id="cd00056">
    <property type="entry name" value="ENDO3c"/>
    <property type="match status" value="1"/>
</dbReference>
<organism evidence="14 15">
    <name type="scientific">candidate division WWE3 bacterium</name>
    <dbReference type="NCBI Taxonomy" id="2053526"/>
    <lineage>
        <taxon>Bacteria</taxon>
        <taxon>Katanobacteria</taxon>
    </lineage>
</organism>
<keyword evidence="14" id="KW-0540">Nuclease</keyword>
<evidence type="ECO:0000313" key="14">
    <source>
        <dbReference type="EMBL" id="MBE7525436.1"/>
    </source>
</evidence>
<evidence type="ECO:0000256" key="11">
    <source>
        <dbReference type="ARBA" id="ARBA00023295"/>
    </source>
</evidence>
<evidence type="ECO:0000256" key="10">
    <source>
        <dbReference type="ARBA" id="ARBA00023239"/>
    </source>
</evidence>
<proteinExistence type="inferred from homology"/>
<evidence type="ECO:0000256" key="1">
    <source>
        <dbReference type="ARBA" id="ARBA00008343"/>
    </source>
</evidence>
<dbReference type="FunFam" id="1.10.1670.10:FF:000001">
    <property type="entry name" value="Endonuclease III"/>
    <property type="match status" value="1"/>
</dbReference>
<dbReference type="GO" id="GO:0006285">
    <property type="term" value="P:base-excision repair, AP site formation"/>
    <property type="evidence" value="ECO:0007669"/>
    <property type="project" value="TreeGrafter"/>
</dbReference>
<evidence type="ECO:0000256" key="12">
    <source>
        <dbReference type="HAMAP-Rule" id="MF_00942"/>
    </source>
</evidence>
<evidence type="ECO:0000256" key="6">
    <source>
        <dbReference type="ARBA" id="ARBA00023004"/>
    </source>
</evidence>
<dbReference type="InterPro" id="IPR000445">
    <property type="entry name" value="HhH_motif"/>
</dbReference>
<evidence type="ECO:0000256" key="4">
    <source>
        <dbReference type="ARBA" id="ARBA00022763"/>
    </source>
</evidence>
<dbReference type="HAMAP" id="MF_00942">
    <property type="entry name" value="Nth"/>
    <property type="match status" value="1"/>
</dbReference>
<dbReference type="InterPro" id="IPR003265">
    <property type="entry name" value="HhH-GPD_domain"/>
</dbReference>
<dbReference type="Pfam" id="PF00633">
    <property type="entry name" value="HHH"/>
    <property type="match status" value="1"/>
</dbReference>
<comment type="similarity">
    <text evidence="1 12">Belongs to the Nth/MutY family.</text>
</comment>
<keyword evidence="7 12" id="KW-0411">Iron-sulfur</keyword>
<evidence type="ECO:0000256" key="7">
    <source>
        <dbReference type="ARBA" id="ARBA00023014"/>
    </source>
</evidence>
<dbReference type="Pfam" id="PF00730">
    <property type="entry name" value="HhH-GPD"/>
    <property type="match status" value="1"/>
</dbReference>
<dbReference type="Gene3D" id="1.10.1670.10">
    <property type="entry name" value="Helix-hairpin-Helix base-excision DNA repair enzymes (C-terminal)"/>
    <property type="match status" value="1"/>
</dbReference>
<evidence type="ECO:0000256" key="9">
    <source>
        <dbReference type="ARBA" id="ARBA00023204"/>
    </source>
</evidence>
<keyword evidence="6 12" id="KW-0408">Iron</keyword>
<evidence type="ECO:0000313" key="15">
    <source>
        <dbReference type="Proteomes" id="UP000710385"/>
    </source>
</evidence>